<dbReference type="FunCoup" id="D3BD37">
    <property type="interactions" value="630"/>
</dbReference>
<evidence type="ECO:0000256" key="2">
    <source>
        <dbReference type="ARBA" id="ARBA00022737"/>
    </source>
</evidence>
<dbReference type="PANTHER" id="PTHR12547">
    <property type="entry name" value="CCCH ZINC FINGER/TIS11-RELATED"/>
    <property type="match status" value="1"/>
</dbReference>
<proteinExistence type="predicted"/>
<name>D3BD37_HETP5</name>
<gene>
    <name evidence="8" type="ORF">PPL_06417</name>
</gene>
<feature type="region of interest" description="Disordered" evidence="6">
    <location>
        <begin position="358"/>
        <end position="388"/>
    </location>
</feature>
<evidence type="ECO:0000313" key="8">
    <source>
        <dbReference type="EMBL" id="EFA80829.1"/>
    </source>
</evidence>
<dbReference type="STRING" id="670386.D3BD37"/>
<dbReference type="Gene3D" id="4.10.1000.10">
    <property type="entry name" value="Zinc finger, CCCH-type"/>
    <property type="match status" value="2"/>
</dbReference>
<evidence type="ECO:0000313" key="9">
    <source>
        <dbReference type="Proteomes" id="UP000001396"/>
    </source>
</evidence>
<dbReference type="InterPro" id="IPR036855">
    <property type="entry name" value="Znf_CCCH_sf"/>
</dbReference>
<keyword evidence="1 5" id="KW-0479">Metal-binding</keyword>
<feature type="compositionally biased region" description="Low complexity" evidence="6">
    <location>
        <begin position="247"/>
        <end position="265"/>
    </location>
</feature>
<reference evidence="8 9" key="1">
    <citation type="journal article" date="2011" name="Genome Res.">
        <title>Phylogeny-wide analysis of social amoeba genomes highlights ancient origins for complex intercellular communication.</title>
        <authorList>
            <person name="Heidel A.J."/>
            <person name="Lawal H.M."/>
            <person name="Felder M."/>
            <person name="Schilde C."/>
            <person name="Helps N.R."/>
            <person name="Tunggal B."/>
            <person name="Rivero F."/>
            <person name="John U."/>
            <person name="Schleicher M."/>
            <person name="Eichinger L."/>
            <person name="Platzer M."/>
            <person name="Noegel A.A."/>
            <person name="Schaap P."/>
            <person name="Gloeckner G."/>
        </authorList>
    </citation>
    <scope>NUCLEOTIDE SEQUENCE [LARGE SCALE GENOMIC DNA]</scope>
    <source>
        <strain evidence="9">ATCC 26659 / Pp 5 / PN500</strain>
    </source>
</reference>
<keyword evidence="4 5" id="KW-0862">Zinc</keyword>
<protein>
    <recommendedName>
        <fullName evidence="7">C3H1-type domain-containing protein</fullName>
    </recommendedName>
</protein>
<dbReference type="GeneID" id="31361899"/>
<dbReference type="SMART" id="SM00356">
    <property type="entry name" value="ZnF_C3H1"/>
    <property type="match status" value="2"/>
</dbReference>
<dbReference type="OMA" id="MRHPKYK"/>
<feature type="zinc finger region" description="C3H1-type" evidence="5">
    <location>
        <begin position="152"/>
        <end position="180"/>
    </location>
</feature>
<keyword evidence="3 5" id="KW-0863">Zinc-finger</keyword>
<dbReference type="Pfam" id="PF00642">
    <property type="entry name" value="zf-CCCH"/>
    <property type="match status" value="2"/>
</dbReference>
<feature type="domain" description="C3H1-type" evidence="7">
    <location>
        <begin position="152"/>
        <end position="180"/>
    </location>
</feature>
<dbReference type="InterPro" id="IPR000571">
    <property type="entry name" value="Znf_CCCH"/>
</dbReference>
<keyword evidence="2" id="KW-0677">Repeat</keyword>
<feature type="region of interest" description="Disordered" evidence="6">
    <location>
        <begin position="247"/>
        <end position="275"/>
    </location>
</feature>
<dbReference type="InterPro" id="IPR045877">
    <property type="entry name" value="ZFP36-like"/>
</dbReference>
<feature type="region of interest" description="Disordered" evidence="6">
    <location>
        <begin position="1"/>
        <end position="21"/>
    </location>
</feature>
<accession>D3BD37</accession>
<dbReference type="PROSITE" id="PS50103">
    <property type="entry name" value="ZF_C3H1"/>
    <property type="match status" value="2"/>
</dbReference>
<dbReference type="PANTHER" id="PTHR12547:SF18">
    <property type="entry name" value="PROTEIN TIS11"/>
    <property type="match status" value="1"/>
</dbReference>
<keyword evidence="9" id="KW-1185">Reference proteome</keyword>
<dbReference type="FunFam" id="4.10.1000.10:FF:000002">
    <property type="entry name" value="Zinc finger protein 36, C3H1 type-like 1"/>
    <property type="match status" value="1"/>
</dbReference>
<feature type="compositionally biased region" description="Basic residues" evidence="6">
    <location>
        <begin position="371"/>
        <end position="382"/>
    </location>
</feature>
<dbReference type="EMBL" id="ADBJ01000028">
    <property type="protein sequence ID" value="EFA80829.1"/>
    <property type="molecule type" value="Genomic_DNA"/>
</dbReference>
<sequence>MTDFQQFSNSQIFGGSNSSNMMDPWSTQANSSIIWSSPSNFVQQPTFDPKKVPSSIKNSQFINISSVTAQDPWVSSAISLEKATILHQQQLKAKQEAAVTAAAAATSQVISTLASSSDDSIHQISQQFAQQQLSDDGSSNGDIEEEINGQSRYKTELCRSFAETGICRYGFKCQFAHGRDELRPVMRHPKYKTETCKTFHTVGSCPYGSRCRFIHSKPSPAEKLELAQEQAANSLATQQQIQQQIQQQQQQQQLSPPQPQQQQQSPPQPIKQNPLMLSKPIDLSAPINWTDSWGPDESVMPQASVIAQLKSTKEEPLQQQQDTSKRRLQIFRTICSSNPSWENKVICQHHLQTSDTYHTSLIDRRSSRSSSSRRKRSSRSRSSRREEL</sequence>
<organism evidence="8 9">
    <name type="scientific">Heterostelium pallidum (strain ATCC 26659 / Pp 5 / PN500)</name>
    <name type="common">Cellular slime mold</name>
    <name type="synonym">Polysphondylium pallidum</name>
    <dbReference type="NCBI Taxonomy" id="670386"/>
    <lineage>
        <taxon>Eukaryota</taxon>
        <taxon>Amoebozoa</taxon>
        <taxon>Evosea</taxon>
        <taxon>Eumycetozoa</taxon>
        <taxon>Dictyostelia</taxon>
        <taxon>Acytosteliales</taxon>
        <taxon>Acytosteliaceae</taxon>
        <taxon>Heterostelium</taxon>
    </lineage>
</organism>
<evidence type="ECO:0000256" key="3">
    <source>
        <dbReference type="ARBA" id="ARBA00022771"/>
    </source>
</evidence>
<feature type="zinc finger region" description="C3H1-type" evidence="5">
    <location>
        <begin position="190"/>
        <end position="218"/>
    </location>
</feature>
<evidence type="ECO:0000256" key="5">
    <source>
        <dbReference type="PROSITE-ProRule" id="PRU00723"/>
    </source>
</evidence>
<feature type="domain" description="C3H1-type" evidence="7">
    <location>
        <begin position="190"/>
        <end position="218"/>
    </location>
</feature>
<dbReference type="RefSeq" id="XP_020432948.1">
    <property type="nucleotide sequence ID" value="XM_020577274.1"/>
</dbReference>
<dbReference type="GO" id="GO:0003729">
    <property type="term" value="F:mRNA binding"/>
    <property type="evidence" value="ECO:0007669"/>
    <property type="project" value="InterPro"/>
</dbReference>
<dbReference type="InParanoid" id="D3BD37"/>
<evidence type="ECO:0000259" key="7">
    <source>
        <dbReference type="PROSITE" id="PS50103"/>
    </source>
</evidence>
<dbReference type="FunFam" id="4.10.1000.10:FF:000001">
    <property type="entry name" value="zinc finger CCCH domain-containing protein 15-like"/>
    <property type="match status" value="1"/>
</dbReference>
<dbReference type="Proteomes" id="UP000001396">
    <property type="component" value="Unassembled WGS sequence"/>
</dbReference>
<evidence type="ECO:0000256" key="6">
    <source>
        <dbReference type="SAM" id="MobiDB-lite"/>
    </source>
</evidence>
<evidence type="ECO:0000256" key="4">
    <source>
        <dbReference type="ARBA" id="ARBA00022833"/>
    </source>
</evidence>
<dbReference type="GO" id="GO:0008270">
    <property type="term" value="F:zinc ion binding"/>
    <property type="evidence" value="ECO:0007669"/>
    <property type="project" value="UniProtKB-KW"/>
</dbReference>
<comment type="caution">
    <text evidence="8">The sequence shown here is derived from an EMBL/GenBank/DDBJ whole genome shotgun (WGS) entry which is preliminary data.</text>
</comment>
<evidence type="ECO:0000256" key="1">
    <source>
        <dbReference type="ARBA" id="ARBA00022723"/>
    </source>
</evidence>
<dbReference type="AlphaFoldDB" id="D3BD37"/>
<dbReference type="SUPFAM" id="SSF90229">
    <property type="entry name" value="CCCH zinc finger"/>
    <property type="match status" value="2"/>
</dbReference>